<evidence type="ECO:0000256" key="4">
    <source>
        <dbReference type="SAM" id="Coils"/>
    </source>
</evidence>
<evidence type="ECO:0000313" key="8">
    <source>
        <dbReference type="Proteomes" id="UP000800235"/>
    </source>
</evidence>
<evidence type="ECO:0000259" key="6">
    <source>
        <dbReference type="Pfam" id="PF18972"/>
    </source>
</evidence>
<dbReference type="InterPro" id="IPR044059">
    <property type="entry name" value="Csn1/TTC4_wheel"/>
</dbReference>
<evidence type="ECO:0000313" key="7">
    <source>
        <dbReference type="EMBL" id="KAF2417103.1"/>
    </source>
</evidence>
<organism evidence="7 8">
    <name type="scientific">Tothia fuscella</name>
    <dbReference type="NCBI Taxonomy" id="1048955"/>
    <lineage>
        <taxon>Eukaryota</taxon>
        <taxon>Fungi</taxon>
        <taxon>Dikarya</taxon>
        <taxon>Ascomycota</taxon>
        <taxon>Pezizomycotina</taxon>
        <taxon>Dothideomycetes</taxon>
        <taxon>Pleosporomycetidae</taxon>
        <taxon>Venturiales</taxon>
        <taxon>Cylindrosympodiaceae</taxon>
        <taxon>Tothia</taxon>
    </lineage>
</organism>
<dbReference type="GO" id="GO:0005829">
    <property type="term" value="C:cytosol"/>
    <property type="evidence" value="ECO:0007669"/>
    <property type="project" value="TreeGrafter"/>
</dbReference>
<keyword evidence="1" id="KW-0677">Repeat</keyword>
<feature type="region of interest" description="Disordered" evidence="5">
    <location>
        <begin position="1"/>
        <end position="26"/>
    </location>
</feature>
<comment type="caution">
    <text evidence="7">The sequence shown here is derived from an EMBL/GenBank/DDBJ whole genome shotgun (WGS) entry which is preliminary data.</text>
</comment>
<dbReference type="PANTHER" id="PTHR46035">
    <property type="entry name" value="TETRATRICOPEPTIDE REPEAT PROTEIN 4"/>
    <property type="match status" value="1"/>
</dbReference>
<feature type="coiled-coil region" evidence="4">
    <location>
        <begin position="213"/>
        <end position="249"/>
    </location>
</feature>
<keyword evidence="2" id="KW-0802">TPR repeat</keyword>
<name>A0A9P4NE77_9PEZI</name>
<dbReference type="Proteomes" id="UP000800235">
    <property type="component" value="Unassembled WGS sequence"/>
</dbReference>
<dbReference type="GO" id="GO:0051879">
    <property type="term" value="F:Hsp90 protein binding"/>
    <property type="evidence" value="ECO:0007669"/>
    <property type="project" value="InterPro"/>
</dbReference>
<keyword evidence="4" id="KW-0175">Coiled coil</keyword>
<dbReference type="GO" id="GO:0005634">
    <property type="term" value="C:nucleus"/>
    <property type="evidence" value="ECO:0007669"/>
    <property type="project" value="TreeGrafter"/>
</dbReference>
<dbReference type="FunFam" id="1.25.40.10:FF:000611">
    <property type="entry name" value="TPR repeat protein"/>
    <property type="match status" value="1"/>
</dbReference>
<dbReference type="GO" id="GO:0006457">
    <property type="term" value="P:protein folding"/>
    <property type="evidence" value="ECO:0007669"/>
    <property type="project" value="TreeGrafter"/>
</dbReference>
<dbReference type="PANTHER" id="PTHR46035:SF1">
    <property type="entry name" value="TETRATRICOPEPTIDE REPEAT PROTEIN 4"/>
    <property type="match status" value="1"/>
</dbReference>
<dbReference type="AlphaFoldDB" id="A0A9P4NE77"/>
<dbReference type="OrthoDB" id="420195at2759"/>
<keyword evidence="8" id="KW-1185">Reference proteome</keyword>
<accession>A0A9P4NE77</accession>
<dbReference type="Gene3D" id="1.25.40.10">
    <property type="entry name" value="Tetratricopeptide repeat domain"/>
    <property type="match status" value="1"/>
</dbReference>
<sequence>MLSQEVPFPRKAGQSSNDSVGPVLPPAMENVRSYTADEVVQMLNRTPLFMTTLDETDGEGGENIELAALRALAYDGTRAEIAGNFREQGNEQARIKRWKDAKEFYDKALAALKAPQQDDPEPGEDAVELDEEEEAKKEKVIEEASYVNRALCNLELRNYRSCNLDCAATLRLNISNVKAWYRSASACLALDRIPEAEDACNRGLEVDSENDSLRSLSTKIKMRKQSLENLELRRQAREARQRLEEATLAAALKRRGIRCRTTDKAPDAGDAIVKLADPVDADSTLFVPVVLLYSAHLHSDFIKAFDETQKLNDHLEYIFPLPWDEASEYTVAGVECYMETIAGGLIKAGKKLPLSKILVSGKVEIVDGLVKVHVLPKSRVAEWIEEYKLKRGKT</sequence>
<evidence type="ECO:0000256" key="2">
    <source>
        <dbReference type="ARBA" id="ARBA00022803"/>
    </source>
</evidence>
<evidence type="ECO:0000256" key="3">
    <source>
        <dbReference type="ARBA" id="ARBA00023602"/>
    </source>
</evidence>
<dbReference type="SMART" id="SM00028">
    <property type="entry name" value="TPR"/>
    <property type="match status" value="3"/>
</dbReference>
<gene>
    <name evidence="7" type="ORF">EJ08DRAFT_600252</name>
</gene>
<proteinExistence type="inferred from homology"/>
<dbReference type="Pfam" id="PF18972">
    <property type="entry name" value="Wheel"/>
    <property type="match status" value="1"/>
</dbReference>
<evidence type="ECO:0000256" key="1">
    <source>
        <dbReference type="ARBA" id="ARBA00022737"/>
    </source>
</evidence>
<protein>
    <submittedName>
        <fullName evidence="7">TPR repeat protein-like protein</fullName>
    </submittedName>
</protein>
<dbReference type="InterPro" id="IPR011990">
    <property type="entry name" value="TPR-like_helical_dom_sf"/>
</dbReference>
<comment type="similarity">
    <text evidence="3">Belongs to the TTC4 family.</text>
</comment>
<feature type="compositionally biased region" description="Acidic residues" evidence="5">
    <location>
        <begin position="118"/>
        <end position="133"/>
    </location>
</feature>
<reference evidence="7" key="1">
    <citation type="journal article" date="2020" name="Stud. Mycol.">
        <title>101 Dothideomycetes genomes: a test case for predicting lifestyles and emergence of pathogens.</title>
        <authorList>
            <person name="Haridas S."/>
            <person name="Albert R."/>
            <person name="Binder M."/>
            <person name="Bloem J."/>
            <person name="Labutti K."/>
            <person name="Salamov A."/>
            <person name="Andreopoulos B."/>
            <person name="Baker S."/>
            <person name="Barry K."/>
            <person name="Bills G."/>
            <person name="Bluhm B."/>
            <person name="Cannon C."/>
            <person name="Castanera R."/>
            <person name="Culley D."/>
            <person name="Daum C."/>
            <person name="Ezra D."/>
            <person name="Gonzalez J."/>
            <person name="Henrissat B."/>
            <person name="Kuo A."/>
            <person name="Liang C."/>
            <person name="Lipzen A."/>
            <person name="Lutzoni F."/>
            <person name="Magnuson J."/>
            <person name="Mondo S."/>
            <person name="Nolan M."/>
            <person name="Ohm R."/>
            <person name="Pangilinan J."/>
            <person name="Park H.-J."/>
            <person name="Ramirez L."/>
            <person name="Alfaro M."/>
            <person name="Sun H."/>
            <person name="Tritt A."/>
            <person name="Yoshinaga Y."/>
            <person name="Zwiers L.-H."/>
            <person name="Turgeon B."/>
            <person name="Goodwin S."/>
            <person name="Spatafora J."/>
            <person name="Crous P."/>
            <person name="Grigoriev I."/>
        </authorList>
    </citation>
    <scope>NUCLEOTIDE SEQUENCE</scope>
    <source>
        <strain evidence="7">CBS 130266</strain>
    </source>
</reference>
<evidence type="ECO:0000256" key="5">
    <source>
        <dbReference type="SAM" id="MobiDB-lite"/>
    </source>
</evidence>
<dbReference type="GO" id="GO:0030544">
    <property type="term" value="F:Hsp70 protein binding"/>
    <property type="evidence" value="ECO:0007669"/>
    <property type="project" value="TreeGrafter"/>
</dbReference>
<feature type="domain" description="Cns1/TTC4 wheel" evidence="6">
    <location>
        <begin position="277"/>
        <end position="387"/>
    </location>
</feature>
<feature type="region of interest" description="Disordered" evidence="5">
    <location>
        <begin position="113"/>
        <end position="135"/>
    </location>
</feature>
<dbReference type="SUPFAM" id="SSF48452">
    <property type="entry name" value="TPR-like"/>
    <property type="match status" value="1"/>
</dbReference>
<dbReference type="CDD" id="cd21381">
    <property type="entry name" value="CTWD_TTC4"/>
    <property type="match status" value="1"/>
</dbReference>
<dbReference type="EMBL" id="MU007145">
    <property type="protein sequence ID" value="KAF2417103.1"/>
    <property type="molecule type" value="Genomic_DNA"/>
</dbReference>
<dbReference type="InterPro" id="IPR019734">
    <property type="entry name" value="TPR_rpt"/>
</dbReference>